<protein>
    <submittedName>
        <fullName evidence="1">Uncharacterized protein</fullName>
    </submittedName>
</protein>
<reference evidence="1 2" key="1">
    <citation type="submission" date="2017-02" db="EMBL/GenBank/DDBJ databases">
        <title>Genomes of Trichoderma spp. with biocontrol activity.</title>
        <authorList>
            <person name="Gardiner D."/>
            <person name="Kazan K."/>
            <person name="Vos C."/>
            <person name="Harvey P."/>
        </authorList>
    </citation>
    <scope>NUCLEOTIDE SEQUENCE [LARGE SCALE GENOMIC DNA]</scope>
    <source>
        <strain evidence="1 2">Tr1</strain>
    </source>
</reference>
<dbReference type="Proteomes" id="UP000236290">
    <property type="component" value="Unassembled WGS sequence"/>
</dbReference>
<sequence length="82" mass="9296">MEPKLVAQEPIPGSDIPHEKTEEYHIETAEYEFNRIDLNALASHSLAWRTKAIRRLAVVILLQGLSTLINTSGFGRQHVFLI</sequence>
<accession>A0A2K0U653</accession>
<dbReference type="EMBL" id="MTYI01000087">
    <property type="protein sequence ID" value="PNP53240.1"/>
    <property type="molecule type" value="Genomic_DNA"/>
</dbReference>
<comment type="caution">
    <text evidence="1">The sequence shown here is derived from an EMBL/GenBank/DDBJ whole genome shotgun (WGS) entry which is preliminary data.</text>
</comment>
<dbReference type="OrthoDB" id="65569at2759"/>
<proteinExistence type="predicted"/>
<dbReference type="AlphaFoldDB" id="A0A2K0U653"/>
<evidence type="ECO:0000313" key="2">
    <source>
        <dbReference type="Proteomes" id="UP000236290"/>
    </source>
</evidence>
<gene>
    <name evidence="1" type="ORF">THARTR1_06257</name>
</gene>
<evidence type="ECO:0000313" key="1">
    <source>
        <dbReference type="EMBL" id="PNP53240.1"/>
    </source>
</evidence>
<organism evidence="1 2">
    <name type="scientific">Trichoderma harzianum</name>
    <name type="common">Hypocrea lixii</name>
    <dbReference type="NCBI Taxonomy" id="5544"/>
    <lineage>
        <taxon>Eukaryota</taxon>
        <taxon>Fungi</taxon>
        <taxon>Dikarya</taxon>
        <taxon>Ascomycota</taxon>
        <taxon>Pezizomycotina</taxon>
        <taxon>Sordariomycetes</taxon>
        <taxon>Hypocreomycetidae</taxon>
        <taxon>Hypocreales</taxon>
        <taxon>Hypocreaceae</taxon>
        <taxon>Trichoderma</taxon>
    </lineage>
</organism>
<name>A0A2K0U653_TRIHA</name>